<gene>
    <name evidence="3" type="ORF">CCHL11_06097</name>
</gene>
<name>A0A1Q8RT29_9PEZI</name>
<accession>A0A1Q8RT29</accession>
<evidence type="ECO:0000313" key="3">
    <source>
        <dbReference type="EMBL" id="OLN87478.1"/>
    </source>
</evidence>
<sequence length="147" mass="15946">MLVAVEPTMHSALSLALLKFYPLLRALSNSRTMGNASCISTRDKTITSLIAAHGEYQTAKVNAGDSCWAGAQRCAIPETGLKRYTTRSNFCEILVFGEIVCCSSSTLPDTTPPPNSDWTCQTQTHIKSRKVMSCQVPGSQRPTGTPY</sequence>
<protein>
    <recommendedName>
        <fullName evidence="5">LysM domain-containing protein</fullName>
    </recommendedName>
</protein>
<organism evidence="3 4">
    <name type="scientific">Colletotrichum chlorophyti</name>
    <dbReference type="NCBI Taxonomy" id="708187"/>
    <lineage>
        <taxon>Eukaryota</taxon>
        <taxon>Fungi</taxon>
        <taxon>Dikarya</taxon>
        <taxon>Ascomycota</taxon>
        <taxon>Pezizomycotina</taxon>
        <taxon>Sordariomycetes</taxon>
        <taxon>Hypocreomycetidae</taxon>
        <taxon>Glomerellales</taxon>
        <taxon>Glomerellaceae</taxon>
        <taxon>Colletotrichum</taxon>
    </lineage>
</organism>
<proteinExistence type="predicted"/>
<evidence type="ECO:0000313" key="4">
    <source>
        <dbReference type="Proteomes" id="UP000186583"/>
    </source>
</evidence>
<dbReference type="STRING" id="708187.A0A1Q8RT29"/>
<dbReference type="Proteomes" id="UP000186583">
    <property type="component" value="Unassembled WGS sequence"/>
</dbReference>
<dbReference type="InterPro" id="IPR053214">
    <property type="entry name" value="LysM12-like"/>
</dbReference>
<dbReference type="PANTHER" id="PTHR47700:SF2">
    <property type="entry name" value="CHITINASE"/>
    <property type="match status" value="1"/>
</dbReference>
<dbReference type="PANTHER" id="PTHR47700">
    <property type="entry name" value="V CHITINASE, PUTATIVE (AFU_ORTHOLOGUE AFUA_6G13720)-RELATED"/>
    <property type="match status" value="1"/>
</dbReference>
<dbReference type="EMBL" id="MPGH01000091">
    <property type="protein sequence ID" value="OLN87478.1"/>
    <property type="molecule type" value="Genomic_DNA"/>
</dbReference>
<keyword evidence="4" id="KW-1185">Reference proteome</keyword>
<evidence type="ECO:0000256" key="1">
    <source>
        <dbReference type="ARBA" id="ARBA00022669"/>
    </source>
</evidence>
<dbReference type="AlphaFoldDB" id="A0A1Q8RT29"/>
<comment type="caution">
    <text evidence="3">The sequence shown here is derived from an EMBL/GenBank/DDBJ whole genome shotgun (WGS) entry which is preliminary data.</text>
</comment>
<evidence type="ECO:0000256" key="2">
    <source>
        <dbReference type="ARBA" id="ARBA00023026"/>
    </source>
</evidence>
<reference evidence="3 4" key="1">
    <citation type="submission" date="2016-11" db="EMBL/GenBank/DDBJ databases">
        <title>Draft Genome Assembly of Colletotrichum chlorophyti a pathogen of herbaceous plants.</title>
        <authorList>
            <person name="Gan P."/>
            <person name="Narusaka M."/>
            <person name="Tsushima A."/>
            <person name="Narusaka Y."/>
            <person name="Takano Y."/>
            <person name="Shirasu K."/>
        </authorList>
    </citation>
    <scope>NUCLEOTIDE SEQUENCE [LARGE SCALE GENOMIC DNA]</scope>
    <source>
        <strain evidence="3 4">NTL11</strain>
    </source>
</reference>
<keyword evidence="1" id="KW-0147">Chitin-binding</keyword>
<keyword evidence="2" id="KW-0843">Virulence</keyword>
<evidence type="ECO:0008006" key="5">
    <source>
        <dbReference type="Google" id="ProtNLM"/>
    </source>
</evidence>
<dbReference type="GO" id="GO:0008061">
    <property type="term" value="F:chitin binding"/>
    <property type="evidence" value="ECO:0007669"/>
    <property type="project" value="UniProtKB-KW"/>
</dbReference>